<proteinExistence type="predicted"/>
<dbReference type="VEuPathDB" id="MicrosporidiaDB:TUBRATIS_18690"/>
<comment type="caution">
    <text evidence="1">The sequence shown here is derived from an EMBL/GenBank/DDBJ whole genome shotgun (WGS) entry which is preliminary data.</text>
</comment>
<name>A0A437AKL3_9MICR</name>
<keyword evidence="2" id="KW-1185">Reference proteome</keyword>
<dbReference type="Proteomes" id="UP000282876">
    <property type="component" value="Unassembled WGS sequence"/>
</dbReference>
<sequence length="159" mass="18825">MTKNTLKELILQKIKEYHNSKEVVDFYSQFLENFVLTFNFEEFFAKNKLKATRVLKTDKELLNLCINLFYQAMILNNEISHDKIKDNSYSVIGALTLTSVLFLVMNEEESFIFNEVLYKINIPQEKERTYEEDNEFVKFCSFVVLPHLLIGIDLTKEDE</sequence>
<protein>
    <submittedName>
        <fullName evidence="1">Uncharacterized protein</fullName>
    </submittedName>
</protein>
<reference evidence="1 2" key="1">
    <citation type="submission" date="2018-10" db="EMBL/GenBank/DDBJ databases">
        <title>Draft genome sequence of the microsporidian Tubulinosema ratisbonensis.</title>
        <authorList>
            <person name="Polonais V."/>
            <person name="Peyretaillade E."/>
            <person name="Niehus S."/>
            <person name="Wawrzyniak I."/>
            <person name="Franchet A."/>
            <person name="Gaspin C."/>
            <person name="Reichstadt M."/>
            <person name="Belser C."/>
            <person name="Labadie K."/>
            <person name="Delbac F."/>
            <person name="Ferrandon D."/>
        </authorList>
    </citation>
    <scope>NUCLEOTIDE SEQUENCE [LARGE SCALE GENOMIC DNA]</scope>
    <source>
        <strain evidence="1 2">Franzen</strain>
    </source>
</reference>
<dbReference type="OrthoDB" id="10379262at2759"/>
<organism evidence="1 2">
    <name type="scientific">Tubulinosema ratisbonensis</name>
    <dbReference type="NCBI Taxonomy" id="291195"/>
    <lineage>
        <taxon>Eukaryota</taxon>
        <taxon>Fungi</taxon>
        <taxon>Fungi incertae sedis</taxon>
        <taxon>Microsporidia</taxon>
        <taxon>Tubulinosematoidea</taxon>
        <taxon>Tubulinosematidae</taxon>
        <taxon>Tubulinosema</taxon>
    </lineage>
</organism>
<dbReference type="EMBL" id="RCSS01000447">
    <property type="protein sequence ID" value="RVD91669.1"/>
    <property type="molecule type" value="Genomic_DNA"/>
</dbReference>
<evidence type="ECO:0000313" key="1">
    <source>
        <dbReference type="EMBL" id="RVD91669.1"/>
    </source>
</evidence>
<accession>A0A437AKL3</accession>
<evidence type="ECO:0000313" key="2">
    <source>
        <dbReference type="Proteomes" id="UP000282876"/>
    </source>
</evidence>
<gene>
    <name evidence="1" type="ORF">TUBRATIS_18690</name>
</gene>
<dbReference type="AlphaFoldDB" id="A0A437AKL3"/>